<evidence type="ECO:0000313" key="2">
    <source>
        <dbReference type="EMBL" id="OCT56883.1"/>
    </source>
</evidence>
<dbReference type="Pfam" id="PF13895">
    <property type="entry name" value="Ig_2"/>
    <property type="match status" value="1"/>
</dbReference>
<reference evidence="2" key="1">
    <citation type="submission" date="2016-05" db="EMBL/GenBank/DDBJ databases">
        <title>WGS assembly of Xenopus laevis.</title>
        <authorList>
            <person name="Session A."/>
            <person name="Uno Y."/>
            <person name="Kwon T."/>
            <person name="Chapman J."/>
            <person name="Toyoda A."/>
            <person name="Takahashi S."/>
            <person name="Fukui A."/>
            <person name="Hikosaka A."/>
            <person name="Putnam N."/>
            <person name="Stites J."/>
            <person name="Van Heeringen S."/>
            <person name="Quigley I."/>
            <person name="Heinz S."/>
            <person name="Hellsten U."/>
            <person name="Lyons J."/>
            <person name="Suzuki A."/>
            <person name="Kondo M."/>
            <person name="Ogino H."/>
            <person name="Ochi H."/>
            <person name="Bogdanovic O."/>
            <person name="Lister R."/>
            <person name="Georgiou G."/>
            <person name="Paranjpe S."/>
            <person name="Van Kruijsbergen I."/>
            <person name="Mozaffari S."/>
            <person name="Shu S."/>
            <person name="Schmutz J."/>
            <person name="Jenkins J."/>
            <person name="Grimwood J."/>
            <person name="Carlson J."/>
            <person name="Mitros T."/>
            <person name="Simakov O."/>
            <person name="Heald R."/>
            <person name="Miller K."/>
            <person name="Haudenschild C."/>
            <person name="Kuroki Y."/>
            <person name="Tanaka T."/>
            <person name="Michiue T."/>
            <person name="Watanabe M."/>
            <person name="Kinoshita T."/>
            <person name="Ohta Y."/>
            <person name="Mawaribuchi S."/>
            <person name="Suzuki Y."/>
            <person name="Haramoto Y."/>
            <person name="Yamamoto T."/>
            <person name="Takagi C."/>
            <person name="Kitzman J."/>
            <person name="Shendure J."/>
            <person name="Nakayama T."/>
            <person name="Izutsu Y."/>
            <person name="Robert J."/>
            <person name="Dichmann D."/>
            <person name="Flajnik M."/>
            <person name="Houston D."/>
            <person name="Marcotte E."/>
            <person name="Wallingford J."/>
            <person name="Ito Y."/>
            <person name="Asashima M."/>
            <person name="Ueno N."/>
            <person name="Matsuda Y."/>
            <person name="Jan Veenstra G."/>
            <person name="Fujiyama A."/>
            <person name="Harland R."/>
            <person name="Taira M."/>
            <person name="Rokhsar D.S."/>
        </authorList>
    </citation>
    <scope>NUCLEOTIDE SEQUENCE</scope>
    <source>
        <strain evidence="2">J</strain>
        <tissue evidence="2">Blood</tissue>
    </source>
</reference>
<dbReference type="GO" id="GO:0070062">
    <property type="term" value="C:extracellular exosome"/>
    <property type="evidence" value="ECO:0007669"/>
    <property type="project" value="TreeGrafter"/>
</dbReference>
<dbReference type="GO" id="GO:0033691">
    <property type="term" value="F:sialic acid binding"/>
    <property type="evidence" value="ECO:0007669"/>
    <property type="project" value="TreeGrafter"/>
</dbReference>
<sequence length="315" mass="35499">MFICLREYILCLNNDFSPIDSTPEFMIKPVEVGRESQKLTLSCYINYYCPDDSIRLSWAGDVKGDEKQIFPKIKESLDNKETIRTETTLSFNPIWTDHNKTIECVLTRGNNKVSKTVVLNIQCQCLIQNRKQEGLSSTKYNYMEQQWAPFATGRTKTVLAVTNVDSNGRLAQKLDFTPKIDANPPKNPEVVLQPKKTSYVEGSNVQLRCSINSSNPEVSQITWFKDGNSWAYEKGNNKPNDYIIIDRIKEEHRGSYTCKAANKIGDTPSKPVFINVLYPPKDVRIKPQSPVVEGISASLHCSVGRSNPALSNGGH</sequence>
<dbReference type="GO" id="GO:0005769">
    <property type="term" value="C:early endosome"/>
    <property type="evidence" value="ECO:0007669"/>
    <property type="project" value="TreeGrafter"/>
</dbReference>
<dbReference type="GO" id="GO:0030888">
    <property type="term" value="P:regulation of B cell proliferation"/>
    <property type="evidence" value="ECO:0007669"/>
    <property type="project" value="TreeGrafter"/>
</dbReference>
<dbReference type="InterPro" id="IPR007110">
    <property type="entry name" value="Ig-like_dom"/>
</dbReference>
<feature type="domain" description="Ig-like" evidence="1">
    <location>
        <begin position="23"/>
        <end position="120"/>
    </location>
</feature>
<dbReference type="InterPro" id="IPR013783">
    <property type="entry name" value="Ig-like_fold"/>
</dbReference>
<dbReference type="GO" id="GO:0055037">
    <property type="term" value="C:recycling endosome"/>
    <property type="evidence" value="ECO:0007669"/>
    <property type="project" value="TreeGrafter"/>
</dbReference>
<dbReference type="EMBL" id="KV467244">
    <property type="protein sequence ID" value="OCT56883.1"/>
    <property type="molecule type" value="Genomic_DNA"/>
</dbReference>
<protein>
    <recommendedName>
        <fullName evidence="1">Ig-like domain-containing protein</fullName>
    </recommendedName>
</protein>
<dbReference type="GO" id="GO:0042609">
    <property type="term" value="F:CD4 receptor binding"/>
    <property type="evidence" value="ECO:0007669"/>
    <property type="project" value="TreeGrafter"/>
</dbReference>
<dbReference type="GO" id="GO:0019903">
    <property type="term" value="F:protein phosphatase binding"/>
    <property type="evidence" value="ECO:0007669"/>
    <property type="project" value="TreeGrafter"/>
</dbReference>
<dbReference type="InterPro" id="IPR036179">
    <property type="entry name" value="Ig-like_dom_sf"/>
</dbReference>
<feature type="domain" description="Ig-like" evidence="1">
    <location>
        <begin position="188"/>
        <end position="275"/>
    </location>
</feature>
<name>A0A974GZU2_XENLA</name>
<evidence type="ECO:0000259" key="1">
    <source>
        <dbReference type="PROSITE" id="PS50835"/>
    </source>
</evidence>
<dbReference type="AlphaFoldDB" id="A0A974GZU2"/>
<dbReference type="InterPro" id="IPR003599">
    <property type="entry name" value="Ig_sub"/>
</dbReference>
<proteinExistence type="predicted"/>
<dbReference type="Proteomes" id="UP000694892">
    <property type="component" value="Unassembled WGS sequence"/>
</dbReference>
<dbReference type="GO" id="GO:0050859">
    <property type="term" value="P:negative regulation of B cell receptor signaling pathway"/>
    <property type="evidence" value="ECO:0007669"/>
    <property type="project" value="TreeGrafter"/>
</dbReference>
<dbReference type="Gene3D" id="2.60.40.10">
    <property type="entry name" value="Immunoglobulins"/>
    <property type="match status" value="2"/>
</dbReference>
<dbReference type="PANTHER" id="PTHR46958">
    <property type="entry name" value="B-CELL RECEPTOR CD22"/>
    <property type="match status" value="1"/>
</dbReference>
<accession>A0A974GZU2</accession>
<gene>
    <name evidence="2" type="ORF">XELAEV_18004280mg</name>
</gene>
<dbReference type="InterPro" id="IPR003598">
    <property type="entry name" value="Ig_sub2"/>
</dbReference>
<dbReference type="GO" id="GO:0042113">
    <property type="term" value="P:B cell activation"/>
    <property type="evidence" value="ECO:0007669"/>
    <property type="project" value="TreeGrafter"/>
</dbReference>
<dbReference type="PROSITE" id="PS50835">
    <property type="entry name" value="IG_LIKE"/>
    <property type="match status" value="2"/>
</dbReference>
<dbReference type="PANTHER" id="PTHR46958:SF1">
    <property type="entry name" value="B-CELL RECEPTOR CD22"/>
    <property type="match status" value="1"/>
</dbReference>
<dbReference type="SUPFAM" id="SSF48726">
    <property type="entry name" value="Immunoglobulin"/>
    <property type="match status" value="2"/>
</dbReference>
<dbReference type="SMART" id="SM00409">
    <property type="entry name" value="IG"/>
    <property type="match status" value="2"/>
</dbReference>
<organism evidence="2">
    <name type="scientific">Xenopus laevis</name>
    <name type="common">African clawed frog</name>
    <dbReference type="NCBI Taxonomy" id="8355"/>
    <lineage>
        <taxon>Eukaryota</taxon>
        <taxon>Metazoa</taxon>
        <taxon>Chordata</taxon>
        <taxon>Craniata</taxon>
        <taxon>Vertebrata</taxon>
        <taxon>Euteleostomi</taxon>
        <taxon>Amphibia</taxon>
        <taxon>Batrachia</taxon>
        <taxon>Anura</taxon>
        <taxon>Pipoidea</taxon>
        <taxon>Pipidae</taxon>
        <taxon>Xenopodinae</taxon>
        <taxon>Xenopus</taxon>
        <taxon>Xenopus</taxon>
    </lineage>
</organism>
<dbReference type="GO" id="GO:0009897">
    <property type="term" value="C:external side of plasma membrane"/>
    <property type="evidence" value="ECO:0007669"/>
    <property type="project" value="TreeGrafter"/>
</dbReference>
<dbReference type="SMART" id="SM00408">
    <property type="entry name" value="IGc2"/>
    <property type="match status" value="1"/>
</dbReference>